<feature type="compositionally biased region" description="Low complexity" evidence="4">
    <location>
        <begin position="103"/>
        <end position="131"/>
    </location>
</feature>
<dbReference type="OrthoDB" id="2307332at2759"/>
<dbReference type="Pfam" id="PF00505">
    <property type="entry name" value="HMG_box"/>
    <property type="match status" value="1"/>
</dbReference>
<dbReference type="CDD" id="cd01389">
    <property type="entry name" value="HMG-box_ROX1-like"/>
    <property type="match status" value="1"/>
</dbReference>
<evidence type="ECO:0000313" key="7">
    <source>
        <dbReference type="Proteomes" id="UP000034291"/>
    </source>
</evidence>
<feature type="compositionally biased region" description="Polar residues" evidence="4">
    <location>
        <begin position="79"/>
        <end position="101"/>
    </location>
</feature>
<evidence type="ECO:0000256" key="2">
    <source>
        <dbReference type="ARBA" id="ARBA00023242"/>
    </source>
</evidence>
<keyword evidence="1 3" id="KW-0238">DNA-binding</keyword>
<dbReference type="SUPFAM" id="SSF47095">
    <property type="entry name" value="HMG-box"/>
    <property type="match status" value="1"/>
</dbReference>
<comment type="caution">
    <text evidence="6">The sequence shown here is derived from an EMBL/GenBank/DDBJ whole genome shotgun (WGS) entry which is preliminary data.</text>
</comment>
<dbReference type="Proteomes" id="UP000034291">
    <property type="component" value="Unassembled WGS sequence"/>
</dbReference>
<feature type="compositionally biased region" description="Basic residues" evidence="4">
    <location>
        <begin position="132"/>
        <end position="147"/>
    </location>
</feature>
<evidence type="ECO:0000256" key="1">
    <source>
        <dbReference type="ARBA" id="ARBA00023125"/>
    </source>
</evidence>
<dbReference type="EMBL" id="JZBS01000077">
    <property type="protein sequence ID" value="KKK27234.1"/>
    <property type="molecule type" value="Genomic_DNA"/>
</dbReference>
<dbReference type="PANTHER" id="PTHR45789:SF2">
    <property type="entry name" value="FI18025P1"/>
    <property type="match status" value="1"/>
</dbReference>
<feature type="DNA-binding region" description="HMG box" evidence="3">
    <location>
        <begin position="196"/>
        <end position="264"/>
    </location>
</feature>
<reference evidence="6 7" key="1">
    <citation type="submission" date="2015-02" db="EMBL/GenBank/DDBJ databases">
        <title>Draft Genome Sequences of Two Closely-Related Aflatoxigenic Aspergillus Species Obtained from the Cote d'Ivoire.</title>
        <authorList>
            <person name="Moore G.G."/>
            <person name="Beltz S.B."/>
            <person name="Mack B.M."/>
        </authorList>
    </citation>
    <scope>NUCLEOTIDE SEQUENCE [LARGE SCALE GENOMIC DNA]</scope>
    <source>
        <strain evidence="6 7">SRRC1468</strain>
    </source>
</reference>
<protein>
    <recommendedName>
        <fullName evidence="5">HMG box domain-containing protein</fullName>
    </recommendedName>
</protein>
<feature type="region of interest" description="Disordered" evidence="4">
    <location>
        <begin position="258"/>
        <end position="294"/>
    </location>
</feature>
<dbReference type="Gene3D" id="1.10.30.10">
    <property type="entry name" value="High mobility group box domain"/>
    <property type="match status" value="1"/>
</dbReference>
<evidence type="ECO:0000256" key="4">
    <source>
        <dbReference type="SAM" id="MobiDB-lite"/>
    </source>
</evidence>
<keyword evidence="7" id="KW-1185">Reference proteome</keyword>
<dbReference type="InterPro" id="IPR051356">
    <property type="entry name" value="SOX/SOX-like_TF"/>
</dbReference>
<evidence type="ECO:0000256" key="3">
    <source>
        <dbReference type="PROSITE-ProRule" id="PRU00267"/>
    </source>
</evidence>
<evidence type="ECO:0000259" key="5">
    <source>
        <dbReference type="PROSITE" id="PS50118"/>
    </source>
</evidence>
<name>A0A0F8V5Z9_9EURO</name>
<feature type="region of interest" description="Disordered" evidence="4">
    <location>
        <begin position="79"/>
        <end position="161"/>
    </location>
</feature>
<dbReference type="GO" id="GO:0000978">
    <property type="term" value="F:RNA polymerase II cis-regulatory region sequence-specific DNA binding"/>
    <property type="evidence" value="ECO:0007669"/>
    <property type="project" value="TreeGrafter"/>
</dbReference>
<dbReference type="GO" id="GO:0005634">
    <property type="term" value="C:nucleus"/>
    <property type="evidence" value="ECO:0007669"/>
    <property type="project" value="UniProtKB-UniRule"/>
</dbReference>
<dbReference type="STRING" id="308745.A0A0F8V5Z9"/>
<organism evidence="6 7">
    <name type="scientific">Aspergillus rambellii</name>
    <dbReference type="NCBI Taxonomy" id="308745"/>
    <lineage>
        <taxon>Eukaryota</taxon>
        <taxon>Fungi</taxon>
        <taxon>Dikarya</taxon>
        <taxon>Ascomycota</taxon>
        <taxon>Pezizomycotina</taxon>
        <taxon>Eurotiomycetes</taxon>
        <taxon>Eurotiomycetidae</taxon>
        <taxon>Eurotiales</taxon>
        <taxon>Aspergillaceae</taxon>
        <taxon>Aspergillus</taxon>
        <taxon>Aspergillus subgen. Nidulantes</taxon>
    </lineage>
</organism>
<evidence type="ECO:0000313" key="6">
    <source>
        <dbReference type="EMBL" id="KKK27234.1"/>
    </source>
</evidence>
<proteinExistence type="predicted"/>
<dbReference type="GO" id="GO:0000981">
    <property type="term" value="F:DNA-binding transcription factor activity, RNA polymerase II-specific"/>
    <property type="evidence" value="ECO:0007669"/>
    <property type="project" value="TreeGrafter"/>
</dbReference>
<keyword evidence="2 3" id="KW-0539">Nucleus</keyword>
<accession>A0A0F8V5Z9</accession>
<dbReference type="InterPro" id="IPR036910">
    <property type="entry name" value="HMG_box_dom_sf"/>
</dbReference>
<dbReference type="SMART" id="SM00398">
    <property type="entry name" value="HMG"/>
    <property type="match status" value="1"/>
</dbReference>
<feature type="region of interest" description="Disordered" evidence="4">
    <location>
        <begin position="1"/>
        <end position="38"/>
    </location>
</feature>
<sequence>MAAAATARLIRGPPPSPPHSTDGDPAAESHPESYGIYHHPSLYSGRSAFGGAVLRVPGEPTGFECEGYGAQPMYAPTSDYSHSVPLQNSMMPKGLQVNTPPASDDSLVSGSLDSSARWSSPSSQKQISSKARVARSPRVRRRAKKTKDRGSRPNLPGPLSEITKHMTHIPIRDMESWVHRSISVRHQEVAKKNGKVARPMNSFMLYRSAYADRTKEWFAQNNHQVVSEAAGDSWKQEPREVREKYELLANIEKNNHLQAHPGYKFTPAKDKKKRPYPDDNRSFLGDKNTPESSPALLHATFSSSEIDSNGWESSHSTPFDMLDHGLPTENYLASSWPTSNPGGPLSSMMLASEPSQYMYPSSSQGLMGYSVEDPPQLKKVELEEIQYTSSTALAGLPGAAHHDLLRPQPQIPISESCPGGQLDPQLLEYTGGSSNPASQVYASSHYSMWQESPTSNCYLPVTTSIAPSSISYNGASPFHPGMQPWESSQEASLDASGGEFDNWIN</sequence>
<gene>
    <name evidence="6" type="ORF">ARAM_006963</name>
</gene>
<dbReference type="AlphaFoldDB" id="A0A0F8V5Z9"/>
<dbReference type="InterPro" id="IPR009071">
    <property type="entry name" value="HMG_box_dom"/>
</dbReference>
<dbReference type="PANTHER" id="PTHR45789">
    <property type="entry name" value="FI18025P1"/>
    <property type="match status" value="1"/>
</dbReference>
<dbReference type="PROSITE" id="PS50118">
    <property type="entry name" value="HMG_BOX_2"/>
    <property type="match status" value="1"/>
</dbReference>
<feature type="domain" description="HMG box" evidence="5">
    <location>
        <begin position="196"/>
        <end position="264"/>
    </location>
</feature>